<feature type="region of interest" description="Disordered" evidence="1">
    <location>
        <begin position="116"/>
        <end position="180"/>
    </location>
</feature>
<feature type="compositionally biased region" description="Basic and acidic residues" evidence="1">
    <location>
        <begin position="123"/>
        <end position="176"/>
    </location>
</feature>
<dbReference type="AlphaFoldDB" id="A0AAD6STL1"/>
<dbReference type="EMBL" id="JARJCM010000070">
    <property type="protein sequence ID" value="KAJ7032831.1"/>
    <property type="molecule type" value="Genomic_DNA"/>
</dbReference>
<feature type="compositionally biased region" description="Polar residues" evidence="1">
    <location>
        <begin position="320"/>
        <end position="331"/>
    </location>
</feature>
<gene>
    <name evidence="2" type="ORF">C8F04DRAFT_1357350</name>
</gene>
<evidence type="ECO:0000313" key="3">
    <source>
        <dbReference type="Proteomes" id="UP001218188"/>
    </source>
</evidence>
<keyword evidence="3" id="KW-1185">Reference proteome</keyword>
<feature type="region of interest" description="Disordered" evidence="1">
    <location>
        <begin position="390"/>
        <end position="424"/>
    </location>
</feature>
<feature type="compositionally biased region" description="Pro residues" evidence="1">
    <location>
        <begin position="58"/>
        <end position="67"/>
    </location>
</feature>
<feature type="region of interest" description="Disordered" evidence="1">
    <location>
        <begin position="254"/>
        <end position="331"/>
    </location>
</feature>
<evidence type="ECO:0000313" key="2">
    <source>
        <dbReference type="EMBL" id="KAJ7032831.1"/>
    </source>
</evidence>
<proteinExistence type="predicted"/>
<feature type="region of interest" description="Disordered" evidence="1">
    <location>
        <begin position="1"/>
        <end position="95"/>
    </location>
</feature>
<protein>
    <submittedName>
        <fullName evidence="2">Uncharacterized protein</fullName>
    </submittedName>
</protein>
<evidence type="ECO:0000256" key="1">
    <source>
        <dbReference type="SAM" id="MobiDB-lite"/>
    </source>
</evidence>
<organism evidence="2 3">
    <name type="scientific">Mycena alexandri</name>
    <dbReference type="NCBI Taxonomy" id="1745969"/>
    <lineage>
        <taxon>Eukaryota</taxon>
        <taxon>Fungi</taxon>
        <taxon>Dikarya</taxon>
        <taxon>Basidiomycota</taxon>
        <taxon>Agaricomycotina</taxon>
        <taxon>Agaricomycetes</taxon>
        <taxon>Agaricomycetidae</taxon>
        <taxon>Agaricales</taxon>
        <taxon>Marasmiineae</taxon>
        <taxon>Mycenaceae</taxon>
        <taxon>Mycena</taxon>
    </lineage>
</organism>
<accession>A0AAD6STL1</accession>
<comment type="caution">
    <text evidence="2">The sequence shown here is derived from an EMBL/GenBank/DDBJ whole genome shotgun (WGS) entry which is preliminary data.</text>
</comment>
<dbReference type="Proteomes" id="UP001218188">
    <property type="component" value="Unassembled WGS sequence"/>
</dbReference>
<name>A0AAD6STL1_9AGAR</name>
<sequence length="424" mass="46526">MASHSPQRSRKPQARPITRGGSMHLQDRDPSPTHKTLSMPIVPSVTQILGPGMRSPPNSRPLPSPPHPEPEREVTPPHHPRPINHVAPPQFLTKFDENWQMTDELLADIERADLQQAQSNSHYPRESQYSHESPPKLDPAGERIRAAERVSPKNLDQQRRQPLRESPKSRAREISLRRPPPYRRQCLSHLKEALLRIIPLSSHQVTTSTAITLPEPIPESGPRLSHTGFPDSPDVELWAGFIFPWVNAAAPGNGSSHSRSFAACSRGAGARSPRPIDGAAPSRDQLPPTTLTTRSRSRSSFPASGRCTPRTRVPSRGHVSDSTFSPAATPFQGNGTAYDPWAHMRTSRTLGAVGGVRRPDLRSLESSPSHEPVALPIPPTVGVRKKDLRIGLAARKPPPRVESTPEPESSGEETASEPERAAVF</sequence>
<reference evidence="2" key="1">
    <citation type="submission" date="2023-03" db="EMBL/GenBank/DDBJ databases">
        <title>Massive genome expansion in bonnet fungi (Mycena s.s.) driven by repeated elements and novel gene families across ecological guilds.</title>
        <authorList>
            <consortium name="Lawrence Berkeley National Laboratory"/>
            <person name="Harder C.B."/>
            <person name="Miyauchi S."/>
            <person name="Viragh M."/>
            <person name="Kuo A."/>
            <person name="Thoen E."/>
            <person name="Andreopoulos B."/>
            <person name="Lu D."/>
            <person name="Skrede I."/>
            <person name="Drula E."/>
            <person name="Henrissat B."/>
            <person name="Morin E."/>
            <person name="Kohler A."/>
            <person name="Barry K."/>
            <person name="LaButti K."/>
            <person name="Morin E."/>
            <person name="Salamov A."/>
            <person name="Lipzen A."/>
            <person name="Mereny Z."/>
            <person name="Hegedus B."/>
            <person name="Baldrian P."/>
            <person name="Stursova M."/>
            <person name="Weitz H."/>
            <person name="Taylor A."/>
            <person name="Grigoriev I.V."/>
            <person name="Nagy L.G."/>
            <person name="Martin F."/>
            <person name="Kauserud H."/>
        </authorList>
    </citation>
    <scope>NUCLEOTIDE SEQUENCE</scope>
    <source>
        <strain evidence="2">CBHHK200</strain>
    </source>
</reference>
<feature type="compositionally biased region" description="Low complexity" evidence="1">
    <location>
        <begin position="286"/>
        <end position="300"/>
    </location>
</feature>